<dbReference type="OrthoDB" id="448450at2759"/>
<dbReference type="PROSITE" id="PS00166">
    <property type="entry name" value="ENOYL_COA_HYDRATASE"/>
    <property type="match status" value="1"/>
</dbReference>
<comment type="catalytic activity">
    <reaction evidence="6">
        <text>(2R)-ethylmalonyl-CoA + H(+) = butanoyl-CoA + CO2</text>
        <dbReference type="Rhea" id="RHEA:59540"/>
        <dbReference type="ChEBI" id="CHEBI:15378"/>
        <dbReference type="ChEBI" id="CHEBI:16526"/>
        <dbReference type="ChEBI" id="CHEBI:57371"/>
        <dbReference type="ChEBI" id="CHEBI:85316"/>
        <dbReference type="EC" id="4.1.1.94"/>
    </reaction>
    <physiologicalReaction direction="left-to-right" evidence="6">
        <dbReference type="Rhea" id="RHEA:59541"/>
    </physiologicalReaction>
</comment>
<evidence type="ECO:0000313" key="14">
    <source>
        <dbReference type="EMBL" id="GCC23735.1"/>
    </source>
</evidence>
<dbReference type="STRING" id="137246.A0A401RZZ8"/>
<dbReference type="InterPro" id="IPR001753">
    <property type="entry name" value="Enoyl-CoA_hydra/iso"/>
</dbReference>
<organism evidence="14 15">
    <name type="scientific">Chiloscyllium punctatum</name>
    <name type="common">Brownbanded bambooshark</name>
    <name type="synonym">Hemiscyllium punctatum</name>
    <dbReference type="NCBI Taxonomy" id="137246"/>
    <lineage>
        <taxon>Eukaryota</taxon>
        <taxon>Metazoa</taxon>
        <taxon>Chordata</taxon>
        <taxon>Craniata</taxon>
        <taxon>Vertebrata</taxon>
        <taxon>Chondrichthyes</taxon>
        <taxon>Elasmobranchii</taxon>
        <taxon>Galeomorphii</taxon>
        <taxon>Galeoidea</taxon>
        <taxon>Orectolobiformes</taxon>
        <taxon>Hemiscylliidae</taxon>
        <taxon>Chiloscyllium</taxon>
    </lineage>
</organism>
<dbReference type="InterPro" id="IPR029045">
    <property type="entry name" value="ClpP/crotonase-like_dom_sf"/>
</dbReference>
<dbReference type="CDD" id="cd06558">
    <property type="entry name" value="crotonase-like"/>
    <property type="match status" value="1"/>
</dbReference>
<dbReference type="FunFam" id="3.90.226.10:FF:000040">
    <property type="entry name" value="Ethylmalonyl-CoA decarboxylase 1"/>
    <property type="match status" value="1"/>
</dbReference>
<evidence type="ECO:0000256" key="3">
    <source>
        <dbReference type="ARBA" id="ARBA00022490"/>
    </source>
</evidence>
<proteinExistence type="inferred from homology"/>
<comment type="catalytic activity">
    <reaction evidence="5">
        <text>(2S)-ethylmalonyl-CoA + H(+) = butanoyl-CoA + CO2</text>
        <dbReference type="Rhea" id="RHEA:32131"/>
        <dbReference type="ChEBI" id="CHEBI:15378"/>
        <dbReference type="ChEBI" id="CHEBI:16526"/>
        <dbReference type="ChEBI" id="CHEBI:57371"/>
        <dbReference type="ChEBI" id="CHEBI:60909"/>
        <dbReference type="EC" id="4.1.1.94"/>
    </reaction>
    <physiologicalReaction direction="left-to-right" evidence="5">
        <dbReference type="Rhea" id="RHEA:32132"/>
    </physiologicalReaction>
</comment>
<gene>
    <name evidence="14" type="ORF">chiPu_0002133</name>
</gene>
<dbReference type="EC" id="4.1.1.94" evidence="7"/>
<dbReference type="GO" id="GO:0006635">
    <property type="term" value="P:fatty acid beta-oxidation"/>
    <property type="evidence" value="ECO:0007669"/>
    <property type="project" value="TreeGrafter"/>
</dbReference>
<evidence type="ECO:0000256" key="2">
    <source>
        <dbReference type="ARBA" id="ARBA00005254"/>
    </source>
</evidence>
<protein>
    <recommendedName>
        <fullName evidence="8">Ethylmalonyl-CoA decarboxylase</fullName>
        <ecNumber evidence="7">4.1.1.94</ecNumber>
    </recommendedName>
    <alternativeName>
        <fullName evidence="10">Enoyl-CoA hydratase domain-containing protein 1</fullName>
    </alternativeName>
    <alternativeName>
        <fullName evidence="9">Methylmalonyl-CoA decarboxylase</fullName>
    </alternativeName>
</protein>
<sequence length="395" mass="43844">MDDKSLSGDLQLFSAESVAAVPQESGTSFRGTFDQRLCFFRVTVVCGRLELLLSANISIGKESSTNERLDCEGIALKLYFYRVRYFVRKKCQVQMAMFCIHKCLKCGLRNQTLKQRGLSVYTSVYRVNEDDIKEKLQQHPGGSIDLQKDQNGIANLIINNPERKNAFSGTMMLDFRDRVEELEHWTNGKGLIVRGAENTFCSGSDLRAVKAMSNPEDGLRICMFMQNTLTRLLRLPLISVALVQGKALGGGAELTTACDFRLMTSGSEIRFVHKHMGLVPGWGGATRLIKLIGYRNALKLLSSAQHVNPATGLKIGLVDEILSSTDEGSCLEEAENWLNQYTGGSSQVIRAIKNVVVSGRELSQEESLKNEKSIFGTLWGSHANLKALDQNIKHN</sequence>
<dbReference type="Pfam" id="PF00378">
    <property type="entry name" value="ECH_1"/>
    <property type="match status" value="1"/>
</dbReference>
<evidence type="ECO:0000256" key="13">
    <source>
        <dbReference type="RuleBase" id="RU003707"/>
    </source>
</evidence>
<dbReference type="SUPFAM" id="SSF52096">
    <property type="entry name" value="ClpP/crotonase"/>
    <property type="match status" value="1"/>
</dbReference>
<comment type="subcellular location">
    <subcellularLocation>
        <location evidence="1">Cytoplasm</location>
        <location evidence="1">Cytosol</location>
    </subcellularLocation>
</comment>
<comment type="catalytic activity">
    <reaction evidence="11">
        <text>(S)-methylmalonyl-CoA + H(+) = propanoyl-CoA + CO2</text>
        <dbReference type="Rhea" id="RHEA:61340"/>
        <dbReference type="ChEBI" id="CHEBI:15378"/>
        <dbReference type="ChEBI" id="CHEBI:16526"/>
        <dbReference type="ChEBI" id="CHEBI:57327"/>
        <dbReference type="ChEBI" id="CHEBI:57392"/>
        <dbReference type="EC" id="4.1.1.94"/>
    </reaction>
    <physiologicalReaction direction="left-to-right" evidence="11">
        <dbReference type="Rhea" id="RHEA:61341"/>
    </physiologicalReaction>
</comment>
<evidence type="ECO:0000256" key="5">
    <source>
        <dbReference type="ARBA" id="ARBA00036343"/>
    </source>
</evidence>
<dbReference type="AlphaFoldDB" id="A0A401RZZ8"/>
<dbReference type="Gene3D" id="3.90.226.10">
    <property type="entry name" value="2-enoyl-CoA Hydratase, Chain A, domain 1"/>
    <property type="match status" value="1"/>
</dbReference>
<accession>A0A401RZZ8</accession>
<evidence type="ECO:0000313" key="15">
    <source>
        <dbReference type="Proteomes" id="UP000287033"/>
    </source>
</evidence>
<comment type="similarity">
    <text evidence="2 13">Belongs to the enoyl-CoA hydratase/isomerase family.</text>
</comment>
<name>A0A401RZZ8_CHIPU</name>
<comment type="caution">
    <text evidence="14">The sequence shown here is derived from an EMBL/GenBank/DDBJ whole genome shotgun (WGS) entry which is preliminary data.</text>
</comment>
<dbReference type="GO" id="GO:0004492">
    <property type="term" value="F:methyl/ethyl malonyl-CoA decarboxylase activity"/>
    <property type="evidence" value="ECO:0007669"/>
    <property type="project" value="UniProtKB-EC"/>
</dbReference>
<reference evidence="14 15" key="1">
    <citation type="journal article" date="2018" name="Nat. Ecol. Evol.">
        <title>Shark genomes provide insights into elasmobranch evolution and the origin of vertebrates.</title>
        <authorList>
            <person name="Hara Y"/>
            <person name="Yamaguchi K"/>
            <person name="Onimaru K"/>
            <person name="Kadota M"/>
            <person name="Koyanagi M"/>
            <person name="Keeley SD"/>
            <person name="Tatsumi K"/>
            <person name="Tanaka K"/>
            <person name="Motone F"/>
            <person name="Kageyama Y"/>
            <person name="Nozu R"/>
            <person name="Adachi N"/>
            <person name="Nishimura O"/>
            <person name="Nakagawa R"/>
            <person name="Tanegashima C"/>
            <person name="Kiyatake I"/>
            <person name="Matsumoto R"/>
            <person name="Murakumo K"/>
            <person name="Nishida K"/>
            <person name="Terakita A"/>
            <person name="Kuratani S"/>
            <person name="Sato K"/>
            <person name="Hyodo S Kuraku.S."/>
        </authorList>
    </citation>
    <scope>NUCLEOTIDE SEQUENCE [LARGE SCALE GENOMIC DNA]</scope>
</reference>
<evidence type="ECO:0000256" key="7">
    <source>
        <dbReference type="ARBA" id="ARBA00038883"/>
    </source>
</evidence>
<keyword evidence="15" id="KW-1185">Reference proteome</keyword>
<comment type="function">
    <text evidence="12">Decarboxylates ethylmalonyl-CoA, a potentially toxic metabolite, to form butyryl-CoA, suggesting it might be involved in metabolite proofreading. Acts preferentially on (S)-ethylmalonyl-CoA but also has some activity on the (R)-isomer. Also has methylmalonyl-CoA decarboxylase activity at lower level.</text>
</comment>
<evidence type="ECO:0000256" key="10">
    <source>
        <dbReference type="ARBA" id="ARBA00042182"/>
    </source>
</evidence>
<dbReference type="InterPro" id="IPR018376">
    <property type="entry name" value="Enoyl-CoA_hyd/isom_CS"/>
</dbReference>
<evidence type="ECO:0000256" key="8">
    <source>
        <dbReference type="ARBA" id="ARBA00039903"/>
    </source>
</evidence>
<evidence type="ECO:0000256" key="1">
    <source>
        <dbReference type="ARBA" id="ARBA00004514"/>
    </source>
</evidence>
<dbReference type="GO" id="GO:0005829">
    <property type="term" value="C:cytosol"/>
    <property type="evidence" value="ECO:0007669"/>
    <property type="project" value="UniProtKB-SubCell"/>
</dbReference>
<evidence type="ECO:0000256" key="12">
    <source>
        <dbReference type="ARBA" id="ARBA00056546"/>
    </source>
</evidence>
<dbReference type="Proteomes" id="UP000287033">
    <property type="component" value="Unassembled WGS sequence"/>
</dbReference>
<dbReference type="EMBL" id="BEZZ01000037">
    <property type="protein sequence ID" value="GCC23735.1"/>
    <property type="molecule type" value="Genomic_DNA"/>
</dbReference>
<keyword evidence="4" id="KW-0456">Lyase</keyword>
<evidence type="ECO:0000256" key="11">
    <source>
        <dbReference type="ARBA" id="ARBA00047446"/>
    </source>
</evidence>
<dbReference type="PANTHER" id="PTHR11941:SF27">
    <property type="entry name" value="ETHYLMALONYL-COA DECARBOXYLASE"/>
    <property type="match status" value="1"/>
</dbReference>
<evidence type="ECO:0000256" key="9">
    <source>
        <dbReference type="ARBA" id="ARBA00042052"/>
    </source>
</evidence>
<dbReference type="PANTHER" id="PTHR11941">
    <property type="entry name" value="ENOYL-COA HYDRATASE-RELATED"/>
    <property type="match status" value="1"/>
</dbReference>
<keyword evidence="3" id="KW-0963">Cytoplasm</keyword>
<dbReference type="OMA" id="FTICRPE"/>
<evidence type="ECO:0000256" key="6">
    <source>
        <dbReference type="ARBA" id="ARBA00036541"/>
    </source>
</evidence>
<evidence type="ECO:0000256" key="4">
    <source>
        <dbReference type="ARBA" id="ARBA00023239"/>
    </source>
</evidence>